<dbReference type="RefSeq" id="WP_071175330.1">
    <property type="nucleotide sequence ID" value="NZ_CP017831.1"/>
</dbReference>
<dbReference type="InterPro" id="IPR002053">
    <property type="entry name" value="Glyco_hydro_25"/>
</dbReference>
<feature type="region of interest" description="Disordered" evidence="5">
    <location>
        <begin position="1"/>
        <end position="249"/>
    </location>
</feature>
<dbReference type="CDD" id="cd06414">
    <property type="entry name" value="GH25_LytC-like"/>
    <property type="match status" value="1"/>
</dbReference>
<keyword evidence="2" id="KW-0677">Repeat</keyword>
<dbReference type="Gene3D" id="2.60.40.1080">
    <property type="match status" value="2"/>
</dbReference>
<dbReference type="PROSITE" id="PS51904">
    <property type="entry name" value="GLYCOSYL_HYDROL_F25_2"/>
    <property type="match status" value="1"/>
</dbReference>
<feature type="compositionally biased region" description="Acidic residues" evidence="5">
    <location>
        <begin position="139"/>
        <end position="221"/>
    </location>
</feature>
<evidence type="ECO:0000256" key="4">
    <source>
        <dbReference type="ARBA" id="ARBA00023295"/>
    </source>
</evidence>
<dbReference type="SMART" id="SM00635">
    <property type="entry name" value="BID_2"/>
    <property type="match status" value="4"/>
</dbReference>
<name>A0A1D9NZC3_9FIRM</name>
<evidence type="ECO:0000259" key="7">
    <source>
        <dbReference type="SMART" id="SM00635"/>
    </source>
</evidence>
<dbReference type="PANTHER" id="PTHR34135:SF2">
    <property type="entry name" value="LYSOZYME"/>
    <property type="match status" value="1"/>
</dbReference>
<keyword evidence="9" id="KW-1185">Reference proteome</keyword>
<feature type="compositionally biased region" description="Polar residues" evidence="5">
    <location>
        <begin position="543"/>
        <end position="556"/>
    </location>
</feature>
<feature type="compositionally biased region" description="Acidic residues" evidence="5">
    <location>
        <begin position="25"/>
        <end position="73"/>
    </location>
</feature>
<dbReference type="Gene3D" id="2.10.270.10">
    <property type="entry name" value="Cholin Binding"/>
    <property type="match status" value="1"/>
</dbReference>
<dbReference type="Gene3D" id="3.20.20.80">
    <property type="entry name" value="Glycosidases"/>
    <property type="match status" value="1"/>
</dbReference>
<dbReference type="Pfam" id="PF19127">
    <property type="entry name" value="Choline_bind_3"/>
    <property type="match status" value="1"/>
</dbReference>
<dbReference type="EMBL" id="CP017831">
    <property type="protein sequence ID" value="AOZ95561.1"/>
    <property type="molecule type" value="Genomic_DNA"/>
</dbReference>
<dbReference type="Pfam" id="PF01183">
    <property type="entry name" value="Glyco_hydro_25"/>
    <property type="match status" value="1"/>
</dbReference>
<evidence type="ECO:0000256" key="3">
    <source>
        <dbReference type="ARBA" id="ARBA00022801"/>
    </source>
</evidence>
<keyword evidence="6" id="KW-1133">Transmembrane helix</keyword>
<keyword evidence="6" id="KW-0472">Membrane</keyword>
<proteinExistence type="inferred from homology"/>
<dbReference type="SMART" id="SM00641">
    <property type="entry name" value="Glyco_25"/>
    <property type="match status" value="1"/>
</dbReference>
<keyword evidence="6" id="KW-0812">Transmembrane</keyword>
<feature type="compositionally biased region" description="Polar residues" evidence="5">
    <location>
        <begin position="563"/>
        <end position="574"/>
    </location>
</feature>
<evidence type="ECO:0000313" key="8">
    <source>
        <dbReference type="EMBL" id="AOZ95561.1"/>
    </source>
</evidence>
<dbReference type="KEGG" id="bhu:bhn_I0527"/>
<dbReference type="GO" id="GO:0009253">
    <property type="term" value="P:peptidoglycan catabolic process"/>
    <property type="evidence" value="ECO:0007669"/>
    <property type="project" value="InterPro"/>
</dbReference>
<organism evidence="8 9">
    <name type="scientific">Butyrivibrio hungatei</name>
    <dbReference type="NCBI Taxonomy" id="185008"/>
    <lineage>
        <taxon>Bacteria</taxon>
        <taxon>Bacillati</taxon>
        <taxon>Bacillota</taxon>
        <taxon>Clostridia</taxon>
        <taxon>Lachnospirales</taxon>
        <taxon>Lachnospiraceae</taxon>
        <taxon>Butyrivibrio</taxon>
    </lineage>
</organism>
<dbReference type="InterPro" id="IPR018337">
    <property type="entry name" value="Cell_wall/Cho-bd_repeat"/>
</dbReference>
<dbReference type="InterPro" id="IPR017853">
    <property type="entry name" value="GH"/>
</dbReference>
<dbReference type="InterPro" id="IPR018077">
    <property type="entry name" value="Glyco_hydro_fam25_subgr"/>
</dbReference>
<feature type="domain" description="BIG2" evidence="7">
    <location>
        <begin position="693"/>
        <end position="763"/>
    </location>
</feature>
<protein>
    <submittedName>
        <fullName evidence="8">Lysozyme Lyc25E</fullName>
    </submittedName>
</protein>
<sequence length="1213" mass="134449">MKRSTKKGLGLFGKKSRTKRHDERIDFDEQYDQYEDDYEDYDPEYDDDYDDREYEDDDYDRDDDREYEDDYDDYDRRDDRDYEDEDYDDVERDDYEDDDYDKEENRYEDEEEEDRYEDEPEDDDRYEDDVDDREYNGIPDDEYDREYEDEYYEDEEDYDRDDDHYDEDDYDRDDRGYEDDDRYDDEYDRDDRYDDEYDRDDSYDDEYDRDDRYDDDEDDDYAPVRGRRDRNRGERDRRDRGNRRDRSRGRRESGAAIFFAGALEKIKNTSAVERIAAAVFLFLIAGAVATGIFYKAASTKNEQISSFADVGTTLGEVEVVGESGLLAMADAEKAKSMTAQMIEEEEEEEEIADDAKGVTVQMTLTSIKSDIKIKFINSETKKLVGNVHFEVSVKCPDGSTVTYDDHDKDGIIYKKDIKAGKYTVTPMALSDEYSTYTLDSSSKTITVKDTVEMKAVDVSNEVKKESQVNAAKEDTQVKTEVESQLKDTVEWVESTKTPIGEASDGQYSYDEIKKEDITPPGTTAKLTAGSFMRMAGRRGPDTTPKTDNNDQPSTSEGGDDNKTSTGANGSQNQEGAGDNGGNGNNSGDDGKGNDSGNGGNGNDSGEGGGSTTPKEKTQIVASVDKSDLKVGETATISITTGPSSVTCTSNDNSVATVDGKTITAKGKGSAKIKISGGDDYKDAEVTVNVSEVPNKDMTVSADKTSIKVGETANITVTGPSNPKLEIVEGAGNAELSNKVVKGKAKGTVKIKVTADSEHYNPAEITITVQDADKKNFETSAKEITVKEKESVDIASALSLKNAPSDIKYTSSDAGIAKVEDNKKVTGVTPGKSTTITLTANGYNDYPVTVNVVGKDTVPVSFNKATVVEGQNLKITANNNVKITKVVSSDTNKVTVNGDTITGKAAGDVTLTVSADGYTDAKIEVKVVGKGTVLKDKSGNTVYVKDGDKYREATYQDYYDGNKKFYTRKAATAFKYTGWQTLDGKTYFYDKNGDRVKGEQVIQGAKYTFDSDGALVKSPGAMGIDVSKWNGNIDWNAVKNSGVNFVIIRCGYRGSSEGTLIEDPKFRANIKGAQAAGLRVGVYFFTQAVNEVEAVEEASMVISLCKGYSLSFPVYLDVEGSNGRGDRISAEQRTANIKAFCGTIKNAGYQVGVYANKTWFTSKINTSQITGYKIWLAQYASQVTYTGSRYDMWQYTSKGKVTGISGNVDMNICY</sequence>
<feature type="compositionally biased region" description="Basic and acidic residues" evidence="5">
    <location>
        <begin position="231"/>
        <end position="244"/>
    </location>
</feature>
<dbReference type="GO" id="GO:0016052">
    <property type="term" value="P:carbohydrate catabolic process"/>
    <property type="evidence" value="ECO:0007669"/>
    <property type="project" value="TreeGrafter"/>
</dbReference>
<dbReference type="SUPFAM" id="SSF69360">
    <property type="entry name" value="Cell wall binding repeat"/>
    <property type="match status" value="1"/>
</dbReference>
<dbReference type="SUPFAM" id="SSF51445">
    <property type="entry name" value="(Trans)glycosidases"/>
    <property type="match status" value="1"/>
</dbReference>
<feature type="domain" description="BIG2" evidence="7">
    <location>
        <begin position="772"/>
        <end position="849"/>
    </location>
</feature>
<feature type="compositionally biased region" description="Acidic residues" evidence="5">
    <location>
        <begin position="81"/>
        <end position="132"/>
    </location>
</feature>
<evidence type="ECO:0000256" key="1">
    <source>
        <dbReference type="ARBA" id="ARBA00010646"/>
    </source>
</evidence>
<dbReference type="GO" id="GO:0003796">
    <property type="term" value="F:lysozyme activity"/>
    <property type="evidence" value="ECO:0007669"/>
    <property type="project" value="InterPro"/>
</dbReference>
<dbReference type="OrthoDB" id="2081414at2"/>
<dbReference type="Proteomes" id="UP000179284">
    <property type="component" value="Chromosome I"/>
</dbReference>
<keyword evidence="3" id="KW-0378">Hydrolase</keyword>
<feature type="transmembrane region" description="Helical" evidence="6">
    <location>
        <begin position="275"/>
        <end position="294"/>
    </location>
</feature>
<evidence type="ECO:0000256" key="6">
    <source>
        <dbReference type="SAM" id="Phobius"/>
    </source>
</evidence>
<evidence type="ECO:0000256" key="5">
    <source>
        <dbReference type="SAM" id="MobiDB-lite"/>
    </source>
</evidence>
<feature type="region of interest" description="Disordered" evidence="5">
    <location>
        <begin position="514"/>
        <end position="614"/>
    </location>
</feature>
<accession>A0A1D9NZC3</accession>
<dbReference type="SUPFAM" id="SSF49373">
    <property type="entry name" value="Invasin/intimin cell-adhesion fragments"/>
    <property type="match status" value="2"/>
</dbReference>
<evidence type="ECO:0000313" key="9">
    <source>
        <dbReference type="Proteomes" id="UP000179284"/>
    </source>
</evidence>
<dbReference type="GO" id="GO:0016998">
    <property type="term" value="P:cell wall macromolecule catabolic process"/>
    <property type="evidence" value="ECO:0007669"/>
    <property type="project" value="InterPro"/>
</dbReference>
<dbReference type="InterPro" id="IPR003343">
    <property type="entry name" value="Big_2"/>
</dbReference>
<feature type="domain" description="BIG2" evidence="7">
    <location>
        <begin position="613"/>
        <end position="686"/>
    </location>
</feature>
<comment type="similarity">
    <text evidence="1">Belongs to the glycosyl hydrolase 25 family.</text>
</comment>
<dbReference type="PANTHER" id="PTHR34135">
    <property type="entry name" value="LYSOZYME"/>
    <property type="match status" value="1"/>
</dbReference>
<reference evidence="9" key="1">
    <citation type="submission" date="2016-10" db="EMBL/GenBank/DDBJ databases">
        <title>The complete genome sequence of the rumen bacterium Butyrivibrio hungatei MB2003.</title>
        <authorList>
            <person name="Palevich N."/>
            <person name="Kelly W.J."/>
            <person name="Leahy S.C."/>
            <person name="Altermann E."/>
            <person name="Rakonjac J."/>
            <person name="Attwood G.T."/>
        </authorList>
    </citation>
    <scope>NUCLEOTIDE SEQUENCE [LARGE SCALE GENOMIC DNA]</scope>
    <source>
        <strain evidence="9">MB2003</strain>
    </source>
</reference>
<dbReference type="InterPro" id="IPR008964">
    <property type="entry name" value="Invasin/intimin_cell_adhesion"/>
</dbReference>
<feature type="compositionally biased region" description="Gly residues" evidence="5">
    <location>
        <begin position="593"/>
        <end position="610"/>
    </location>
</feature>
<keyword evidence="4" id="KW-0326">Glycosidase</keyword>
<feature type="domain" description="BIG2" evidence="7">
    <location>
        <begin position="855"/>
        <end position="923"/>
    </location>
</feature>
<gene>
    <name evidence="8" type="ORF">bhn_I0527</name>
</gene>
<dbReference type="AlphaFoldDB" id="A0A1D9NZC3"/>
<evidence type="ECO:0000256" key="2">
    <source>
        <dbReference type="ARBA" id="ARBA00022737"/>
    </source>
</evidence>